<dbReference type="GO" id="GO:0006355">
    <property type="term" value="P:regulation of DNA-templated transcription"/>
    <property type="evidence" value="ECO:0007669"/>
    <property type="project" value="InterPro"/>
</dbReference>
<evidence type="ECO:0000256" key="2">
    <source>
        <dbReference type="SAM" id="MobiDB-lite"/>
    </source>
</evidence>
<feature type="coiled-coil region" evidence="1">
    <location>
        <begin position="95"/>
        <end position="126"/>
    </location>
</feature>
<dbReference type="Gene3D" id="1.10.10.10">
    <property type="entry name" value="Winged helix-like DNA-binding domain superfamily/Winged helix DNA-binding domain"/>
    <property type="match status" value="1"/>
</dbReference>
<dbReference type="EMBL" id="ASQP01000555">
    <property type="protein sequence ID" value="OMI33209.1"/>
    <property type="molecule type" value="Genomic_DNA"/>
</dbReference>
<dbReference type="GO" id="GO:0003677">
    <property type="term" value="F:DNA binding"/>
    <property type="evidence" value="ECO:0007669"/>
    <property type="project" value="InterPro"/>
</dbReference>
<feature type="compositionally biased region" description="Low complexity" evidence="2">
    <location>
        <begin position="34"/>
        <end position="83"/>
    </location>
</feature>
<dbReference type="Proteomes" id="UP000186168">
    <property type="component" value="Unassembled WGS sequence"/>
</dbReference>
<evidence type="ECO:0000313" key="4">
    <source>
        <dbReference type="EMBL" id="OMI33209.1"/>
    </source>
</evidence>
<evidence type="ECO:0000313" key="5">
    <source>
        <dbReference type="Proteomes" id="UP000186168"/>
    </source>
</evidence>
<feature type="domain" description="HTH luxR-type" evidence="3">
    <location>
        <begin position="249"/>
        <end position="298"/>
    </location>
</feature>
<organism evidence="4 5">
    <name type="scientific">Streptomyces sparsogenes DSM 40356</name>
    <dbReference type="NCBI Taxonomy" id="1331668"/>
    <lineage>
        <taxon>Bacteria</taxon>
        <taxon>Bacillati</taxon>
        <taxon>Actinomycetota</taxon>
        <taxon>Actinomycetes</taxon>
        <taxon>Kitasatosporales</taxon>
        <taxon>Streptomycetaceae</taxon>
        <taxon>Streptomyces</taxon>
    </lineage>
</organism>
<dbReference type="SUPFAM" id="SSF46894">
    <property type="entry name" value="C-terminal effector domain of the bipartite response regulators"/>
    <property type="match status" value="1"/>
</dbReference>
<evidence type="ECO:0000259" key="3">
    <source>
        <dbReference type="SMART" id="SM00421"/>
    </source>
</evidence>
<reference evidence="4 5" key="1">
    <citation type="submission" date="2013-05" db="EMBL/GenBank/DDBJ databases">
        <title>Genome sequence of Streptomyces sparsogenes DSM 40356.</title>
        <authorList>
            <person name="Coyne S."/>
            <person name="Seebeck F.P."/>
        </authorList>
    </citation>
    <scope>NUCLEOTIDE SEQUENCE [LARGE SCALE GENOMIC DNA]</scope>
    <source>
        <strain evidence="4 5">DSM 40356</strain>
    </source>
</reference>
<keyword evidence="1" id="KW-0175">Coiled coil</keyword>
<dbReference type="AlphaFoldDB" id="A0A1R1S4W9"/>
<feature type="region of interest" description="Disordered" evidence="2">
    <location>
        <begin position="34"/>
        <end position="91"/>
    </location>
</feature>
<comment type="caution">
    <text evidence="4">The sequence shown here is derived from an EMBL/GenBank/DDBJ whole genome shotgun (WGS) entry which is preliminary data.</text>
</comment>
<dbReference type="InterPro" id="IPR036388">
    <property type="entry name" value="WH-like_DNA-bd_sf"/>
</dbReference>
<dbReference type="STRING" id="67365.GCA_001704635_05643"/>
<dbReference type="SMART" id="SM00421">
    <property type="entry name" value="HTH_LUXR"/>
    <property type="match status" value="1"/>
</dbReference>
<sequence>MTGHEEGDAENERADQAIARELLAVRALIESTAVSAAAESTAAESSAVESTAAESTAAESTTAESTAAESRAGDSASAESAAGQEPGRPLGNSWVAAVETDEEEIRTAAEELIREAEENVDVVLAAEAAHVVALHSVLSEWLRSGGEDVRTRVLCAQNTLDWNFVRRHARDGRPLEVRVARIPLLAAFIVDGRAALVCADSAVGRRASAIRDPGVIETLQTLFDGIWRNAVVVNERVDFGDHARMEMVRPILEWLRLGVTDEVAARELSVSVRTYRRYVAEIMALLGASSRFQAGVRAAELGLLPVTPPGDAPRDPPRDPPRHRR</sequence>
<name>A0A1R1S4W9_9ACTN</name>
<evidence type="ECO:0000256" key="1">
    <source>
        <dbReference type="SAM" id="Coils"/>
    </source>
</evidence>
<dbReference type="InterPro" id="IPR016032">
    <property type="entry name" value="Sig_transdc_resp-reg_C-effctor"/>
</dbReference>
<proteinExistence type="predicted"/>
<feature type="compositionally biased region" description="Basic and acidic residues" evidence="2">
    <location>
        <begin position="312"/>
        <end position="325"/>
    </location>
</feature>
<dbReference type="RefSeq" id="WP_065961065.1">
    <property type="nucleotide sequence ID" value="NZ_ASQP01000555.1"/>
</dbReference>
<dbReference type="InterPro" id="IPR000792">
    <property type="entry name" value="Tscrpt_reg_LuxR_C"/>
</dbReference>
<protein>
    <submittedName>
        <fullName evidence="4">LuxR family transcriptional regulator</fullName>
    </submittedName>
</protein>
<feature type="region of interest" description="Disordered" evidence="2">
    <location>
        <begin position="305"/>
        <end position="325"/>
    </location>
</feature>
<gene>
    <name evidence="4" type="ORF">SPAR_42599</name>
</gene>
<keyword evidence="5" id="KW-1185">Reference proteome</keyword>
<dbReference type="GeneID" id="96743229"/>
<accession>A0A1R1S4W9</accession>